<keyword evidence="2" id="KW-0472">Membrane</keyword>
<keyword evidence="4" id="KW-1185">Reference proteome</keyword>
<dbReference type="OrthoDB" id="4062523at2759"/>
<dbReference type="Pfam" id="PF06687">
    <property type="entry name" value="SUR7"/>
    <property type="match status" value="1"/>
</dbReference>
<keyword evidence="2" id="KW-1133">Transmembrane helix</keyword>
<accession>A0A1E4TRS7</accession>
<feature type="region of interest" description="Disordered" evidence="1">
    <location>
        <begin position="450"/>
        <end position="495"/>
    </location>
</feature>
<dbReference type="InterPro" id="IPR009571">
    <property type="entry name" value="SUR7/Rim9-like_fungi"/>
</dbReference>
<evidence type="ECO:0000256" key="1">
    <source>
        <dbReference type="SAM" id="MobiDB-lite"/>
    </source>
</evidence>
<protein>
    <submittedName>
        <fullName evidence="3">Uncharacterized protein</fullName>
    </submittedName>
</protein>
<name>A0A1E4TRS7_PACTA</name>
<gene>
    <name evidence="3" type="ORF">PACTADRAFT_18142</name>
</gene>
<dbReference type="GO" id="GO:0031505">
    <property type="term" value="P:fungal-type cell wall organization"/>
    <property type="evidence" value="ECO:0007669"/>
    <property type="project" value="TreeGrafter"/>
</dbReference>
<dbReference type="AlphaFoldDB" id="A0A1E4TRS7"/>
<evidence type="ECO:0000313" key="4">
    <source>
        <dbReference type="Proteomes" id="UP000094236"/>
    </source>
</evidence>
<dbReference type="EMBL" id="KV454016">
    <property type="protein sequence ID" value="ODV94442.1"/>
    <property type="molecule type" value="Genomic_DNA"/>
</dbReference>
<evidence type="ECO:0000313" key="3">
    <source>
        <dbReference type="EMBL" id="ODV94442.1"/>
    </source>
</evidence>
<reference evidence="4" key="1">
    <citation type="submission" date="2016-05" db="EMBL/GenBank/DDBJ databases">
        <title>Comparative genomics of biotechnologically important yeasts.</title>
        <authorList>
            <consortium name="DOE Joint Genome Institute"/>
            <person name="Riley R."/>
            <person name="Haridas S."/>
            <person name="Wolfe K.H."/>
            <person name="Lopes M.R."/>
            <person name="Hittinger C.T."/>
            <person name="Goker M."/>
            <person name="Salamov A."/>
            <person name="Wisecaver J."/>
            <person name="Long T.M."/>
            <person name="Aerts A.L."/>
            <person name="Barry K."/>
            <person name="Choi C."/>
            <person name="Clum A."/>
            <person name="Coughlan A.Y."/>
            <person name="Deshpande S."/>
            <person name="Douglass A.P."/>
            <person name="Hanson S.J."/>
            <person name="Klenk H.-P."/>
            <person name="Labutti K."/>
            <person name="Lapidus A."/>
            <person name="Lindquist E."/>
            <person name="Lipzen A."/>
            <person name="Meier-Kolthoff J.P."/>
            <person name="Ohm R.A."/>
            <person name="Otillar R.P."/>
            <person name="Pangilinan J."/>
            <person name="Peng Y."/>
            <person name="Rokas A."/>
            <person name="Rosa C.A."/>
            <person name="Scheuner C."/>
            <person name="Sibirny A.A."/>
            <person name="Slot J.C."/>
            <person name="Stielow J.B."/>
            <person name="Sun H."/>
            <person name="Kurtzman C.P."/>
            <person name="Blackwell M."/>
            <person name="Grigoriev I.V."/>
            <person name="Jeffries T.W."/>
        </authorList>
    </citation>
    <scope>NUCLEOTIDE SEQUENCE [LARGE SCALE GENOMIC DNA]</scope>
    <source>
        <strain evidence="4">NRRL Y-2460</strain>
    </source>
</reference>
<dbReference type="InterPro" id="IPR052413">
    <property type="entry name" value="SUR7_domain"/>
</dbReference>
<feature type="transmembrane region" description="Helical" evidence="2">
    <location>
        <begin position="291"/>
        <end position="315"/>
    </location>
</feature>
<feature type="transmembrane region" description="Helical" evidence="2">
    <location>
        <begin position="26"/>
        <end position="48"/>
    </location>
</feature>
<feature type="transmembrane region" description="Helical" evidence="2">
    <location>
        <begin position="210"/>
        <end position="229"/>
    </location>
</feature>
<dbReference type="PANTHER" id="PTHR28019">
    <property type="entry name" value="CELL MEMBRANE PROTEIN YLR413W-RELATED"/>
    <property type="match status" value="1"/>
</dbReference>
<sequence>MVQIGQITFILSKPFLNLTTRARALLITRLATSLLVVIFTIIILGGTLQKKGLYVNRLDFFHVDVADGLFDVLRNHVDSNTHSLSEDYGPGLTASEIDLLSSYTEEQVQNCPQYIKSNIYNWCFGNYNLTGEDSTPDKTANTEYCTGRDTNYVFDYRGELKTVGLDIILAYAYDDSSISSLSSDDDYVPDPTYLAKLDRRREWTKTTPRLLYFASVTQFCIMILALFMYGSRGYYKDDNRAPIAIRQILAILSTVTFFTVAIAISIMTTLSSDIRADVKSELGNFGISSHFGTAWFTLAWFEVVIALINASLWGIPIWCGTPNKTIDPNDSFDGDDDYIGTTMHPERYYADNYKKEAEVQKVNIFDDYGAEDSPIEEVYETNHYHDFFDDDNDINKNSKYITGEQLLDSPSASKDILQKDEGATIKKSYTNNTFSSDPLASADYRRKDSIIPRSGSGAGSNRKDNFISRSSTANGGSIFGSGSRHSKKSNSRYNSDHIKRDRALLRFNENDYITGDVFLTEDHKFVMHRDNSIFKSPQPQ</sequence>
<dbReference type="STRING" id="669874.A0A1E4TRS7"/>
<proteinExistence type="predicted"/>
<dbReference type="GO" id="GO:0005886">
    <property type="term" value="C:plasma membrane"/>
    <property type="evidence" value="ECO:0007669"/>
    <property type="project" value="InterPro"/>
</dbReference>
<dbReference type="Proteomes" id="UP000094236">
    <property type="component" value="Unassembled WGS sequence"/>
</dbReference>
<organism evidence="3 4">
    <name type="scientific">Pachysolen tannophilus NRRL Y-2460</name>
    <dbReference type="NCBI Taxonomy" id="669874"/>
    <lineage>
        <taxon>Eukaryota</taxon>
        <taxon>Fungi</taxon>
        <taxon>Dikarya</taxon>
        <taxon>Ascomycota</taxon>
        <taxon>Saccharomycotina</taxon>
        <taxon>Pichiomycetes</taxon>
        <taxon>Pachysolenaceae</taxon>
        <taxon>Pachysolen</taxon>
    </lineage>
</organism>
<evidence type="ECO:0000256" key="2">
    <source>
        <dbReference type="SAM" id="Phobius"/>
    </source>
</evidence>
<dbReference type="PANTHER" id="PTHR28019:SF6">
    <property type="entry name" value="PROTEIN ECM7"/>
    <property type="match status" value="1"/>
</dbReference>
<dbReference type="GO" id="GO:0051285">
    <property type="term" value="C:cell cortex of cell tip"/>
    <property type="evidence" value="ECO:0007669"/>
    <property type="project" value="TreeGrafter"/>
</dbReference>
<keyword evidence="2" id="KW-0812">Transmembrane</keyword>
<feature type="transmembrane region" description="Helical" evidence="2">
    <location>
        <begin position="249"/>
        <end position="270"/>
    </location>
</feature>